<evidence type="ECO:0000256" key="4">
    <source>
        <dbReference type="PIRSR" id="PIRSR603782-2"/>
    </source>
</evidence>
<feature type="binding site" evidence="3">
    <location>
        <position position="166"/>
    </location>
    <ligand>
        <name>Cu cation</name>
        <dbReference type="ChEBI" id="CHEBI:23378"/>
    </ligand>
</feature>
<feature type="binding site" evidence="3">
    <location>
        <position position="76"/>
    </location>
    <ligand>
        <name>Cu cation</name>
        <dbReference type="ChEBI" id="CHEBI:23378"/>
    </ligand>
</feature>
<feature type="binding site" evidence="3">
    <location>
        <position position="80"/>
    </location>
    <ligand>
        <name>Cu cation</name>
        <dbReference type="ChEBI" id="CHEBI:23378"/>
    </ligand>
</feature>
<dbReference type="InterPro" id="IPR036249">
    <property type="entry name" value="Thioredoxin-like_sf"/>
</dbReference>
<dbReference type="EMBL" id="FORH01000010">
    <property type="protein sequence ID" value="SFK19560.1"/>
    <property type="molecule type" value="Genomic_DNA"/>
</dbReference>
<feature type="domain" description="Thioredoxin" evidence="6">
    <location>
        <begin position="38"/>
        <end position="200"/>
    </location>
</feature>
<accession>A0A1I3XJB6</accession>
<dbReference type="InterPro" id="IPR003782">
    <property type="entry name" value="SCO1/SenC"/>
</dbReference>
<evidence type="ECO:0000256" key="2">
    <source>
        <dbReference type="ARBA" id="ARBA00023008"/>
    </source>
</evidence>
<reference evidence="8" key="1">
    <citation type="submission" date="2016-10" db="EMBL/GenBank/DDBJ databases">
        <authorList>
            <person name="Varghese N."/>
            <person name="Submissions S."/>
        </authorList>
    </citation>
    <scope>NUCLEOTIDE SEQUENCE [LARGE SCALE GENOMIC DNA]</scope>
    <source>
        <strain evidence="8">DSM 26471</strain>
    </source>
</reference>
<keyword evidence="5" id="KW-0812">Transmembrane</keyword>
<evidence type="ECO:0000256" key="1">
    <source>
        <dbReference type="ARBA" id="ARBA00010996"/>
    </source>
</evidence>
<dbReference type="Proteomes" id="UP000199630">
    <property type="component" value="Unassembled WGS sequence"/>
</dbReference>
<dbReference type="Pfam" id="PF02630">
    <property type="entry name" value="SCO1-SenC"/>
    <property type="match status" value="1"/>
</dbReference>
<dbReference type="FunFam" id="3.40.30.10:FF:000013">
    <property type="entry name" value="Blast:Protein SCO1 homolog, mitochondrial"/>
    <property type="match status" value="1"/>
</dbReference>
<dbReference type="CDD" id="cd02968">
    <property type="entry name" value="SCO"/>
    <property type="match status" value="1"/>
</dbReference>
<dbReference type="InterPro" id="IPR013766">
    <property type="entry name" value="Thioredoxin_domain"/>
</dbReference>
<comment type="similarity">
    <text evidence="1">Belongs to the SCO1/2 family.</text>
</comment>
<dbReference type="STRING" id="588602.SAMN04487991_4073"/>
<keyword evidence="2 3" id="KW-0186">Copper</keyword>
<evidence type="ECO:0000313" key="7">
    <source>
        <dbReference type="EMBL" id="SFK19560.1"/>
    </source>
</evidence>
<dbReference type="SUPFAM" id="SSF52833">
    <property type="entry name" value="Thioredoxin-like"/>
    <property type="match status" value="1"/>
</dbReference>
<feature type="disulfide bond" description="Redox-active" evidence="4">
    <location>
        <begin position="76"/>
        <end position="80"/>
    </location>
</feature>
<protein>
    <submittedName>
        <fullName evidence="7">Protein SCO1/2</fullName>
    </submittedName>
</protein>
<evidence type="ECO:0000256" key="3">
    <source>
        <dbReference type="PIRSR" id="PIRSR603782-1"/>
    </source>
</evidence>
<dbReference type="PROSITE" id="PS51352">
    <property type="entry name" value="THIOREDOXIN_2"/>
    <property type="match status" value="1"/>
</dbReference>
<sequence length="200" mass="22084">MSLTSAQKFLWVLAGVAALAFVWLLLWSDYRADRARTDAEPPFFAKFELTDHQGMVRTEEDFAGRWMLVFFGFTNCPDVCPTTLSEVAAVMDGLGDDAAKVQPIFITIDPERDTPAALAEYVPLFDASIIGLTGTPEQIAATSETFPIFFERVEEAAAPDGYTMGHTSHLFLFDPDAGFADSWPYGTPAEEILADLEERI</sequence>
<evidence type="ECO:0000256" key="5">
    <source>
        <dbReference type="SAM" id="Phobius"/>
    </source>
</evidence>
<dbReference type="GO" id="GO:0046872">
    <property type="term" value="F:metal ion binding"/>
    <property type="evidence" value="ECO:0007669"/>
    <property type="project" value="UniProtKB-KW"/>
</dbReference>
<organism evidence="7 8">
    <name type="scientific">Celeribacter neptunius</name>
    <dbReference type="NCBI Taxonomy" id="588602"/>
    <lineage>
        <taxon>Bacteria</taxon>
        <taxon>Pseudomonadati</taxon>
        <taxon>Pseudomonadota</taxon>
        <taxon>Alphaproteobacteria</taxon>
        <taxon>Rhodobacterales</taxon>
        <taxon>Roseobacteraceae</taxon>
        <taxon>Celeribacter</taxon>
    </lineage>
</organism>
<dbReference type="Gene3D" id="3.40.30.10">
    <property type="entry name" value="Glutaredoxin"/>
    <property type="match status" value="1"/>
</dbReference>
<keyword evidence="5" id="KW-1133">Transmembrane helix</keyword>
<keyword evidence="8" id="KW-1185">Reference proteome</keyword>
<keyword evidence="4" id="KW-1015">Disulfide bond</keyword>
<gene>
    <name evidence="7" type="ORF">SAMN04487991_4073</name>
</gene>
<dbReference type="AlphaFoldDB" id="A0A1I3XJB6"/>
<evidence type="ECO:0000259" key="6">
    <source>
        <dbReference type="PROSITE" id="PS51352"/>
    </source>
</evidence>
<keyword evidence="5" id="KW-0472">Membrane</keyword>
<dbReference type="PANTHER" id="PTHR12151">
    <property type="entry name" value="ELECTRON TRANSPORT PROTIN SCO1/SENC FAMILY MEMBER"/>
    <property type="match status" value="1"/>
</dbReference>
<feature type="transmembrane region" description="Helical" evidence="5">
    <location>
        <begin position="6"/>
        <end position="26"/>
    </location>
</feature>
<name>A0A1I3XJB6_9RHOB</name>
<keyword evidence="3" id="KW-0479">Metal-binding</keyword>
<evidence type="ECO:0000313" key="8">
    <source>
        <dbReference type="Proteomes" id="UP000199630"/>
    </source>
</evidence>
<dbReference type="PANTHER" id="PTHR12151:SF25">
    <property type="entry name" value="LINALOOL DEHYDRATASE_ISOMERASE DOMAIN-CONTAINING PROTEIN"/>
    <property type="match status" value="1"/>
</dbReference>
<proteinExistence type="inferred from homology"/>